<protein>
    <submittedName>
        <fullName evidence="1">Uncharacterized protein</fullName>
    </submittedName>
</protein>
<reference evidence="1" key="1">
    <citation type="submission" date="2022-04" db="EMBL/GenBank/DDBJ databases">
        <title>Genome of the entomopathogenic fungus Entomophthora muscae.</title>
        <authorList>
            <person name="Elya C."/>
            <person name="Lovett B.R."/>
            <person name="Lee E."/>
            <person name="Macias A.M."/>
            <person name="Hajek A.E."/>
            <person name="De Bivort B.L."/>
            <person name="Kasson M.T."/>
            <person name="De Fine Licht H.H."/>
            <person name="Stajich J.E."/>
        </authorList>
    </citation>
    <scope>NUCLEOTIDE SEQUENCE</scope>
    <source>
        <strain evidence="1">Berkeley</strain>
    </source>
</reference>
<name>A0ACC2SUP1_9FUNG</name>
<comment type="caution">
    <text evidence="1">The sequence shown here is derived from an EMBL/GenBank/DDBJ whole genome shotgun (WGS) entry which is preliminary data.</text>
</comment>
<gene>
    <name evidence="1" type="ORF">DSO57_1014226</name>
</gene>
<sequence>MLTAQKRPAILYQGHYFYSKNIFRSSALKQFKYEYNRCPSVVVTNKFRFLKTPPDDHEHPPPKDLFKPLMEWYLVTNLLLKSNLSSSDIPTHALSNLADSQQSMSHLKALKDQEVWPPDATFASCPRIFDQIWALHAEVEVRVVPLIYCPMIETKQENYVGALKIITKEIQKIVLEEQETSPTPA</sequence>
<keyword evidence="2" id="KW-1185">Reference proteome</keyword>
<dbReference type="EMBL" id="QTSX02004314">
    <property type="protein sequence ID" value="KAJ9065982.1"/>
    <property type="molecule type" value="Genomic_DNA"/>
</dbReference>
<evidence type="ECO:0000313" key="2">
    <source>
        <dbReference type="Proteomes" id="UP001165960"/>
    </source>
</evidence>
<accession>A0ACC2SUP1</accession>
<evidence type="ECO:0000313" key="1">
    <source>
        <dbReference type="EMBL" id="KAJ9065982.1"/>
    </source>
</evidence>
<dbReference type="Proteomes" id="UP001165960">
    <property type="component" value="Unassembled WGS sequence"/>
</dbReference>
<proteinExistence type="predicted"/>
<organism evidence="1 2">
    <name type="scientific">Entomophthora muscae</name>
    <dbReference type="NCBI Taxonomy" id="34485"/>
    <lineage>
        <taxon>Eukaryota</taxon>
        <taxon>Fungi</taxon>
        <taxon>Fungi incertae sedis</taxon>
        <taxon>Zoopagomycota</taxon>
        <taxon>Entomophthoromycotina</taxon>
        <taxon>Entomophthoromycetes</taxon>
        <taxon>Entomophthorales</taxon>
        <taxon>Entomophthoraceae</taxon>
        <taxon>Entomophthora</taxon>
    </lineage>
</organism>